<reference evidence="2" key="1">
    <citation type="journal article" date="2021" name="PeerJ">
        <title>Extensive microbial diversity within the chicken gut microbiome revealed by metagenomics and culture.</title>
        <authorList>
            <person name="Gilroy R."/>
            <person name="Ravi A."/>
            <person name="Getino M."/>
            <person name="Pursley I."/>
            <person name="Horton D.L."/>
            <person name="Alikhan N.F."/>
            <person name="Baker D."/>
            <person name="Gharbi K."/>
            <person name="Hall N."/>
            <person name="Watson M."/>
            <person name="Adriaenssens E.M."/>
            <person name="Foster-Nyarko E."/>
            <person name="Jarju S."/>
            <person name="Secka A."/>
            <person name="Antonio M."/>
            <person name="Oren A."/>
            <person name="Chaudhuri R.R."/>
            <person name="La Ragione R."/>
            <person name="Hildebrand F."/>
            <person name="Pallen M.J."/>
        </authorList>
    </citation>
    <scope>NUCLEOTIDE SEQUENCE</scope>
    <source>
        <strain evidence="2">ChiHcolR34-3080</strain>
    </source>
</reference>
<dbReference type="EMBL" id="DXHQ01000051">
    <property type="protein sequence ID" value="HIW08635.1"/>
    <property type="molecule type" value="Genomic_DNA"/>
</dbReference>
<evidence type="ECO:0000313" key="3">
    <source>
        <dbReference type="Proteomes" id="UP000823933"/>
    </source>
</evidence>
<sequence>MTPITQSWKHYKLKRFFAASTERSITLTFQQLEEIDDQTLPKTARMDRSWWNPRPNCNMIAEAWLTEGYELHSINLAAEKFILHRQHGLSKLKIPEVLPDGVLPDNAVYELETHMAYVIEKYGLKKGRK</sequence>
<comment type="caution">
    <text evidence="2">The sequence shown here is derived from an EMBL/GenBank/DDBJ whole genome shotgun (WGS) entry which is preliminary data.</text>
</comment>
<evidence type="ECO:0000313" key="2">
    <source>
        <dbReference type="EMBL" id="HIW08635.1"/>
    </source>
</evidence>
<dbReference type="Pfam" id="PF24698">
    <property type="entry name" value="DUF7662"/>
    <property type="match status" value="1"/>
</dbReference>
<evidence type="ECO:0000259" key="1">
    <source>
        <dbReference type="Pfam" id="PF24698"/>
    </source>
</evidence>
<organism evidence="2 3">
    <name type="scientific">Candidatus Faecalibacterium intestinigallinarum</name>
    <dbReference type="NCBI Taxonomy" id="2838581"/>
    <lineage>
        <taxon>Bacteria</taxon>
        <taxon>Bacillati</taxon>
        <taxon>Bacillota</taxon>
        <taxon>Clostridia</taxon>
        <taxon>Eubacteriales</taxon>
        <taxon>Oscillospiraceae</taxon>
        <taxon>Faecalibacterium</taxon>
    </lineage>
</organism>
<reference evidence="2" key="2">
    <citation type="submission" date="2021-04" db="EMBL/GenBank/DDBJ databases">
        <authorList>
            <person name="Gilroy R."/>
        </authorList>
    </citation>
    <scope>NUCLEOTIDE SEQUENCE</scope>
    <source>
        <strain evidence="2">ChiHcolR34-3080</strain>
    </source>
</reference>
<gene>
    <name evidence="2" type="ORF">H9890_04440</name>
</gene>
<dbReference type="InterPro" id="IPR056079">
    <property type="entry name" value="DUF7662"/>
</dbReference>
<name>A0A9D1Q8A5_9FIRM</name>
<proteinExistence type="predicted"/>
<dbReference type="Proteomes" id="UP000823933">
    <property type="component" value="Unassembled WGS sequence"/>
</dbReference>
<dbReference type="AlphaFoldDB" id="A0A9D1Q8A5"/>
<protein>
    <recommendedName>
        <fullName evidence="1">DUF7662 domain-containing protein</fullName>
    </recommendedName>
</protein>
<feature type="domain" description="DUF7662" evidence="1">
    <location>
        <begin position="12"/>
        <end position="80"/>
    </location>
</feature>
<accession>A0A9D1Q8A5</accession>